<feature type="transmembrane region" description="Helical" evidence="7">
    <location>
        <begin position="135"/>
        <end position="154"/>
    </location>
</feature>
<dbReference type="CDD" id="cd06261">
    <property type="entry name" value="TM_PBP2"/>
    <property type="match status" value="1"/>
</dbReference>
<feature type="transmembrane region" description="Helical" evidence="7">
    <location>
        <begin position="76"/>
        <end position="96"/>
    </location>
</feature>
<keyword evidence="4 7" id="KW-0812">Transmembrane</keyword>
<evidence type="ECO:0000256" key="1">
    <source>
        <dbReference type="ARBA" id="ARBA00004651"/>
    </source>
</evidence>
<reference evidence="9 10" key="1">
    <citation type="submission" date="2018-08" db="EMBL/GenBank/DDBJ databases">
        <title>Genomic Encyclopedia of Type Strains, Phase III (KMG-III): the genomes of soil and plant-associated and newly described type strains.</title>
        <authorList>
            <person name="Whitman W."/>
        </authorList>
    </citation>
    <scope>NUCLEOTIDE SEQUENCE [LARGE SCALE GENOMIC DNA]</scope>
    <source>
        <strain evidence="9 10">CGMCC 1.10966</strain>
    </source>
</reference>
<dbReference type="InterPro" id="IPR051393">
    <property type="entry name" value="ABC_transporter_permease"/>
</dbReference>
<feature type="transmembrane region" description="Helical" evidence="7">
    <location>
        <begin position="12"/>
        <end position="38"/>
    </location>
</feature>
<evidence type="ECO:0000313" key="9">
    <source>
        <dbReference type="EMBL" id="REE85151.1"/>
    </source>
</evidence>
<feature type="transmembrane region" description="Helical" evidence="7">
    <location>
        <begin position="161"/>
        <end position="182"/>
    </location>
</feature>
<dbReference type="Proteomes" id="UP000256304">
    <property type="component" value="Unassembled WGS sequence"/>
</dbReference>
<feature type="transmembrane region" description="Helical" evidence="7">
    <location>
        <begin position="264"/>
        <end position="284"/>
    </location>
</feature>
<feature type="domain" description="ABC transmembrane type-1" evidence="8">
    <location>
        <begin position="71"/>
        <end position="285"/>
    </location>
</feature>
<feature type="transmembrane region" description="Helical" evidence="7">
    <location>
        <begin position="108"/>
        <end position="129"/>
    </location>
</feature>
<dbReference type="OrthoDB" id="145927at2"/>
<accession>A0A3D9S4M7</accession>
<dbReference type="EMBL" id="QTTN01000013">
    <property type="protein sequence ID" value="REE85151.1"/>
    <property type="molecule type" value="Genomic_DNA"/>
</dbReference>
<keyword evidence="5 7" id="KW-1133">Transmembrane helix</keyword>
<evidence type="ECO:0000256" key="4">
    <source>
        <dbReference type="ARBA" id="ARBA00022692"/>
    </source>
</evidence>
<evidence type="ECO:0000256" key="6">
    <source>
        <dbReference type="ARBA" id="ARBA00023136"/>
    </source>
</evidence>
<dbReference type="InterPro" id="IPR035906">
    <property type="entry name" value="MetI-like_sf"/>
</dbReference>
<protein>
    <submittedName>
        <fullName evidence="9">Carbohydrate ABC transporter membrane protein 1 (CUT1 family)</fullName>
    </submittedName>
</protein>
<dbReference type="PANTHER" id="PTHR30193:SF37">
    <property type="entry name" value="INNER MEMBRANE ABC TRANSPORTER PERMEASE PROTEIN YCJO"/>
    <property type="match status" value="1"/>
</dbReference>
<evidence type="ECO:0000256" key="7">
    <source>
        <dbReference type="RuleBase" id="RU363032"/>
    </source>
</evidence>
<dbReference type="GO" id="GO:0055085">
    <property type="term" value="P:transmembrane transport"/>
    <property type="evidence" value="ECO:0007669"/>
    <property type="project" value="InterPro"/>
</dbReference>
<dbReference type="RefSeq" id="WP_116189461.1">
    <property type="nucleotide sequence ID" value="NZ_QTTN01000013.1"/>
</dbReference>
<gene>
    <name evidence="9" type="ORF">A8990_11369</name>
</gene>
<name>A0A3D9S4M7_9BACL</name>
<evidence type="ECO:0000313" key="10">
    <source>
        <dbReference type="Proteomes" id="UP000256304"/>
    </source>
</evidence>
<keyword evidence="3" id="KW-1003">Cell membrane</keyword>
<keyword evidence="6 7" id="KW-0472">Membrane</keyword>
<dbReference type="Pfam" id="PF00528">
    <property type="entry name" value="BPD_transp_1"/>
    <property type="match status" value="1"/>
</dbReference>
<dbReference type="PANTHER" id="PTHR30193">
    <property type="entry name" value="ABC TRANSPORTER PERMEASE PROTEIN"/>
    <property type="match status" value="1"/>
</dbReference>
<dbReference type="Gene3D" id="1.10.3720.10">
    <property type="entry name" value="MetI-like"/>
    <property type="match status" value="1"/>
</dbReference>
<keyword evidence="2 7" id="KW-0813">Transport</keyword>
<comment type="subcellular location">
    <subcellularLocation>
        <location evidence="1 7">Cell membrane</location>
        <topology evidence="1 7">Multi-pass membrane protein</topology>
    </subcellularLocation>
</comment>
<dbReference type="AlphaFoldDB" id="A0A3D9S4M7"/>
<organism evidence="9 10">
    <name type="scientific">Paenibacillus taihuensis</name>
    <dbReference type="NCBI Taxonomy" id="1156355"/>
    <lineage>
        <taxon>Bacteria</taxon>
        <taxon>Bacillati</taxon>
        <taxon>Bacillota</taxon>
        <taxon>Bacilli</taxon>
        <taxon>Bacillales</taxon>
        <taxon>Paenibacillaceae</taxon>
        <taxon>Paenibacillus</taxon>
    </lineage>
</organism>
<evidence type="ECO:0000256" key="3">
    <source>
        <dbReference type="ARBA" id="ARBA00022475"/>
    </source>
</evidence>
<evidence type="ECO:0000256" key="5">
    <source>
        <dbReference type="ARBA" id="ARBA00022989"/>
    </source>
</evidence>
<comment type="similarity">
    <text evidence="7">Belongs to the binding-protein-dependent transport system permease family.</text>
</comment>
<dbReference type="InterPro" id="IPR000515">
    <property type="entry name" value="MetI-like"/>
</dbReference>
<dbReference type="GO" id="GO:0005886">
    <property type="term" value="C:plasma membrane"/>
    <property type="evidence" value="ECO:0007669"/>
    <property type="project" value="UniProtKB-SubCell"/>
</dbReference>
<keyword evidence="10" id="KW-1185">Reference proteome</keyword>
<dbReference type="PROSITE" id="PS50928">
    <property type="entry name" value="ABC_TM1"/>
    <property type="match status" value="1"/>
</dbReference>
<comment type="caution">
    <text evidence="9">The sequence shown here is derived from an EMBL/GenBank/DDBJ whole genome shotgun (WGS) entry which is preliminary data.</text>
</comment>
<evidence type="ECO:0000259" key="8">
    <source>
        <dbReference type="PROSITE" id="PS50928"/>
    </source>
</evidence>
<dbReference type="SUPFAM" id="SSF161098">
    <property type="entry name" value="MetI-like"/>
    <property type="match status" value="1"/>
</dbReference>
<proteinExistence type="inferred from homology"/>
<sequence>MFSLSYNVQRMLIISSFLFLPLLLLAAFSFYPALYLVWLSFTSWDGYSPDKPWVGMANYKEIFENREIFGVLSHNLAYFIGGIVQNILALFFALLLSRRLRGRNAFRIVLFLPYILNSVAIAYMFTYVFDAQNGSLNVLLTALGLEGLITSWLGNKHVVNISLAFISMWKFMGFNMVIYIGALQSIPEDLYEASKIDGASRFQALRYITLPSIRRILELSMLLTVSGALEVFDLPFVMTKGGPAGASETFVTKTVQTAFNFNNYGLASAMGVVLLAIVVAVITIQRKVILRGEKE</sequence>
<evidence type="ECO:0000256" key="2">
    <source>
        <dbReference type="ARBA" id="ARBA00022448"/>
    </source>
</evidence>